<evidence type="ECO:0000313" key="2">
    <source>
        <dbReference type="EMBL" id="KAG1308306.1"/>
    </source>
</evidence>
<dbReference type="AlphaFoldDB" id="A0A9P7BSM8"/>
<dbReference type="InterPro" id="IPR000014">
    <property type="entry name" value="PAS"/>
</dbReference>
<dbReference type="Gene3D" id="3.30.450.20">
    <property type="entry name" value="PAS domain"/>
    <property type="match status" value="1"/>
</dbReference>
<dbReference type="OrthoDB" id="411251at2759"/>
<proteinExistence type="predicted"/>
<reference evidence="2" key="1">
    <citation type="journal article" date="2020" name="Microb. Genom.">
        <title>Genetic diversity of clinical and environmental Mucorales isolates obtained from an investigation of mucormycosis cases among solid organ transplant recipients.</title>
        <authorList>
            <person name="Nguyen M.H."/>
            <person name="Kaul D."/>
            <person name="Muto C."/>
            <person name="Cheng S.J."/>
            <person name="Richter R.A."/>
            <person name="Bruno V.M."/>
            <person name="Liu G."/>
            <person name="Beyhan S."/>
            <person name="Sundermann A.J."/>
            <person name="Mounaud S."/>
            <person name="Pasculle A.W."/>
            <person name="Nierman W.C."/>
            <person name="Driscoll E."/>
            <person name="Cumbie R."/>
            <person name="Clancy C.J."/>
            <person name="Dupont C.L."/>
        </authorList>
    </citation>
    <scope>NUCLEOTIDE SEQUENCE</scope>
    <source>
        <strain evidence="2">GL11</strain>
    </source>
</reference>
<name>A0A9P7BSM8_RHIOR</name>
<gene>
    <name evidence="2" type="ORF">G6F64_006141</name>
</gene>
<evidence type="ECO:0000259" key="1">
    <source>
        <dbReference type="PROSITE" id="PS50112"/>
    </source>
</evidence>
<dbReference type="PROSITE" id="PS50112">
    <property type="entry name" value="PAS"/>
    <property type="match status" value="1"/>
</dbReference>
<accession>A0A9P7BSM8</accession>
<keyword evidence="3" id="KW-1185">Reference proteome</keyword>
<dbReference type="CDD" id="cd00130">
    <property type="entry name" value="PAS"/>
    <property type="match status" value="1"/>
</dbReference>
<dbReference type="InterPro" id="IPR013655">
    <property type="entry name" value="PAS_fold_3"/>
</dbReference>
<dbReference type="SUPFAM" id="SSF55785">
    <property type="entry name" value="PYP-like sensor domain (PAS domain)"/>
    <property type="match status" value="1"/>
</dbReference>
<dbReference type="Pfam" id="PF08447">
    <property type="entry name" value="PAS_3"/>
    <property type="match status" value="1"/>
</dbReference>
<evidence type="ECO:0000313" key="3">
    <source>
        <dbReference type="Proteomes" id="UP000716291"/>
    </source>
</evidence>
<protein>
    <recommendedName>
        <fullName evidence="1">PAS domain-containing protein</fullName>
    </recommendedName>
</protein>
<organism evidence="2 3">
    <name type="scientific">Rhizopus oryzae</name>
    <name type="common">Mucormycosis agent</name>
    <name type="synonym">Rhizopus arrhizus var. delemar</name>
    <dbReference type="NCBI Taxonomy" id="64495"/>
    <lineage>
        <taxon>Eukaryota</taxon>
        <taxon>Fungi</taxon>
        <taxon>Fungi incertae sedis</taxon>
        <taxon>Mucoromycota</taxon>
        <taxon>Mucoromycotina</taxon>
        <taxon>Mucoromycetes</taxon>
        <taxon>Mucorales</taxon>
        <taxon>Mucorineae</taxon>
        <taxon>Rhizopodaceae</taxon>
        <taxon>Rhizopus</taxon>
    </lineage>
</organism>
<dbReference type="EMBL" id="JAANQT010000798">
    <property type="protein sequence ID" value="KAG1308306.1"/>
    <property type="molecule type" value="Genomic_DNA"/>
</dbReference>
<feature type="domain" description="PAS" evidence="1">
    <location>
        <begin position="1"/>
        <end position="53"/>
    </location>
</feature>
<dbReference type="InterPro" id="IPR035965">
    <property type="entry name" value="PAS-like_dom_sf"/>
</dbReference>
<sequence length="245" mass="28403">MNTSYIAIYDNTNNAKYLYASEGVQEFLGYSPTELLSIDSYSLTHPDERNSLRLIHNYSNAQQSFSFWISYHLRHKNGHYVRCNSILHWCHDLIIATVFGEWSELRASSVEERFIVHPNGQMESNIQIPQNDTWSTVEPEPRFCLILNRYSEQALIVFATRQCEEIGKMNQIECVGQSVLEFVAPEHQAIVKHHLELVKSSEMIVKFHFLWHTHILMEAVMSCTVDGLVMVIRHANKICHHTIPS</sequence>
<comment type="caution">
    <text evidence="2">The sequence shown here is derived from an EMBL/GenBank/DDBJ whole genome shotgun (WGS) entry which is preliminary data.</text>
</comment>
<dbReference type="Proteomes" id="UP000716291">
    <property type="component" value="Unassembled WGS sequence"/>
</dbReference>